<keyword evidence="5" id="KW-0282">Flagellum</keyword>
<evidence type="ECO:0000256" key="5">
    <source>
        <dbReference type="ARBA" id="ARBA00022846"/>
    </source>
</evidence>
<protein>
    <recommendedName>
        <fullName evidence="11">Dynein regulatory complex protein 12</fullName>
    </recommendedName>
</protein>
<evidence type="ECO:0000313" key="14">
    <source>
        <dbReference type="Ensembl" id="ENSLOCP00000003914.1"/>
    </source>
</evidence>
<evidence type="ECO:0000256" key="13">
    <source>
        <dbReference type="SAM" id="MobiDB-lite"/>
    </source>
</evidence>
<dbReference type="InParanoid" id="W5M6A6"/>
<feature type="coiled-coil region" evidence="12">
    <location>
        <begin position="122"/>
        <end position="149"/>
    </location>
</feature>
<evidence type="ECO:0000256" key="10">
    <source>
        <dbReference type="ARBA" id="ARBA00044754"/>
    </source>
</evidence>
<dbReference type="Ensembl" id="ENSLOCT00000003922.1">
    <property type="protein sequence ID" value="ENSLOCP00000003914.1"/>
    <property type="gene ID" value="ENSLOCG00000003312.1"/>
</dbReference>
<evidence type="ECO:0000256" key="9">
    <source>
        <dbReference type="ARBA" id="ARBA00023273"/>
    </source>
</evidence>
<evidence type="ECO:0000313" key="15">
    <source>
        <dbReference type="Proteomes" id="UP000018468"/>
    </source>
</evidence>
<reference evidence="15" key="1">
    <citation type="submission" date="2011-12" db="EMBL/GenBank/DDBJ databases">
        <title>The Draft Genome of Lepisosteus oculatus.</title>
        <authorList>
            <consortium name="The Broad Institute Genome Assembly &amp; Analysis Group"/>
            <consortium name="Computational R&amp;D Group"/>
            <consortium name="and Sequencing Platform"/>
            <person name="Di Palma F."/>
            <person name="Alfoldi J."/>
            <person name="Johnson J."/>
            <person name="Berlin A."/>
            <person name="Gnerre S."/>
            <person name="Jaffe D."/>
            <person name="MacCallum I."/>
            <person name="Young S."/>
            <person name="Walker B.J."/>
            <person name="Lander E.S."/>
            <person name="Lindblad-Toh K."/>
        </authorList>
    </citation>
    <scope>NUCLEOTIDE SEQUENCE [LARGE SCALE GENOMIC DNA]</scope>
</reference>
<evidence type="ECO:0000256" key="7">
    <source>
        <dbReference type="ARBA" id="ARBA00023069"/>
    </source>
</evidence>
<name>W5M6A6_LEPOC</name>
<evidence type="ECO:0000256" key="6">
    <source>
        <dbReference type="ARBA" id="ARBA00023054"/>
    </source>
</evidence>
<keyword evidence="6 12" id="KW-0175">Coiled coil</keyword>
<keyword evidence="7" id="KW-0969">Cilium</keyword>
<reference evidence="14" key="2">
    <citation type="submission" date="2025-08" db="UniProtKB">
        <authorList>
            <consortium name="Ensembl"/>
        </authorList>
    </citation>
    <scope>IDENTIFICATION</scope>
</reference>
<dbReference type="AlphaFoldDB" id="W5M6A6"/>
<comment type="subunit">
    <text evidence="3">Component of the nexin-dynein regulatory complex (N-DRC).</text>
</comment>
<feature type="region of interest" description="Disordered" evidence="13">
    <location>
        <begin position="1"/>
        <end position="27"/>
    </location>
</feature>
<comment type="similarity">
    <text evidence="10">Belongs to the DRC12 family.</text>
</comment>
<evidence type="ECO:0000256" key="12">
    <source>
        <dbReference type="SAM" id="Coils"/>
    </source>
</evidence>
<dbReference type="Gene3D" id="1.20.5.170">
    <property type="match status" value="1"/>
</dbReference>
<proteinExistence type="inferred from homology"/>
<dbReference type="Bgee" id="ENSLOCG00000003312">
    <property type="expression patterns" value="Expressed in embryo and 6 other cell types or tissues"/>
</dbReference>
<keyword evidence="15" id="KW-1185">Reference proteome</keyword>
<dbReference type="eggNOG" id="ENOG502S1BN">
    <property type="taxonomic scope" value="Eukaryota"/>
</dbReference>
<accession>W5M6A6</accession>
<comment type="subcellular location">
    <subcellularLocation>
        <location evidence="2">Cytoplasm</location>
        <location evidence="2">Cytoskeleton</location>
        <location evidence="2">Flagellum axoneme</location>
    </subcellularLocation>
</comment>
<dbReference type="EMBL" id="AHAT01024162">
    <property type="status" value="NOT_ANNOTATED_CDS"/>
    <property type="molecule type" value="Genomic_DNA"/>
</dbReference>
<evidence type="ECO:0000256" key="1">
    <source>
        <dbReference type="ARBA" id="ARBA00003029"/>
    </source>
</evidence>
<keyword evidence="4" id="KW-0963">Cytoplasm</keyword>
<dbReference type="STRING" id="7918.ENSLOCP00000003914"/>
<dbReference type="PANTHER" id="PTHR28656">
    <property type="entry name" value="COILED-COIL DOMAIN-CONTAINING PROTEIN 153"/>
    <property type="match status" value="1"/>
</dbReference>
<dbReference type="PANTHER" id="PTHR28656:SF1">
    <property type="entry name" value="COILED-COIL DOMAIN-CONTAINING PROTEIN 153"/>
    <property type="match status" value="1"/>
</dbReference>
<dbReference type="FunCoup" id="W5M6A6">
    <property type="interactions" value="3"/>
</dbReference>
<organism evidence="14 15">
    <name type="scientific">Lepisosteus oculatus</name>
    <name type="common">Spotted gar</name>
    <dbReference type="NCBI Taxonomy" id="7918"/>
    <lineage>
        <taxon>Eukaryota</taxon>
        <taxon>Metazoa</taxon>
        <taxon>Chordata</taxon>
        <taxon>Craniata</taxon>
        <taxon>Vertebrata</taxon>
        <taxon>Euteleostomi</taxon>
        <taxon>Actinopterygii</taxon>
        <taxon>Neopterygii</taxon>
        <taxon>Holostei</taxon>
        <taxon>Semionotiformes</taxon>
        <taxon>Lepisosteidae</taxon>
        <taxon>Lepisosteus</taxon>
    </lineage>
</organism>
<dbReference type="Proteomes" id="UP000018468">
    <property type="component" value="Linkage group LG26"/>
</dbReference>
<comment type="function">
    <text evidence="1">Component of the nexin-dynein regulatory complex (N-DRC), a key regulator of ciliary/flagellar motility which maintains the alignment and integrity of the distal axoneme and regulates microtubule sliding in motile axonemes.</text>
</comment>
<dbReference type="InterPro" id="IPR033585">
    <property type="entry name" value="DRC12-like"/>
</dbReference>
<keyword evidence="9" id="KW-0966">Cell projection</keyword>
<keyword evidence="8" id="KW-0206">Cytoskeleton</keyword>
<evidence type="ECO:0000256" key="11">
    <source>
        <dbReference type="ARBA" id="ARBA00044800"/>
    </source>
</evidence>
<evidence type="ECO:0000256" key="4">
    <source>
        <dbReference type="ARBA" id="ARBA00022490"/>
    </source>
</evidence>
<evidence type="ECO:0000256" key="8">
    <source>
        <dbReference type="ARBA" id="ARBA00023212"/>
    </source>
</evidence>
<evidence type="ECO:0000256" key="3">
    <source>
        <dbReference type="ARBA" id="ARBA00011248"/>
    </source>
</evidence>
<dbReference type="OMA" id="HAKYKEQ"/>
<reference evidence="14" key="3">
    <citation type="submission" date="2025-09" db="UniProtKB">
        <authorList>
            <consortium name="Ensembl"/>
        </authorList>
    </citation>
    <scope>IDENTIFICATION</scope>
</reference>
<sequence length="201" mass="22968">MPPKKKGKGRGKKGKAKKRGEEDGLEEKYRRSALDVAVLKGHLDSLEGQVARQSQASGQELQARVGTLERELSKEREDKRDISADLTRQYKTMQTELGVRVHQLEGEVSRLRKQLGLCQDALQKERDSREQLELEKEAAIAELQGKIDDMETGYEKILHGCLDSLLTRLAESRRRWRDESTALHLQHKERLTDFGLNPLDI</sequence>
<dbReference type="GeneTree" id="ENSGT00940000167064"/>
<evidence type="ECO:0000256" key="2">
    <source>
        <dbReference type="ARBA" id="ARBA00004611"/>
    </source>
</evidence>
<feature type="compositionally biased region" description="Basic residues" evidence="13">
    <location>
        <begin position="1"/>
        <end position="18"/>
    </location>
</feature>